<dbReference type="CDD" id="cd00322">
    <property type="entry name" value="FNR_like"/>
    <property type="match status" value="1"/>
</dbReference>
<dbReference type="KEGG" id="asun:KG104_12900"/>
<dbReference type="RefSeq" id="WP_207348017.1">
    <property type="nucleotide sequence ID" value="NZ_CP076456.1"/>
</dbReference>
<evidence type="ECO:0000256" key="2">
    <source>
        <dbReference type="SAM" id="Phobius"/>
    </source>
</evidence>
<dbReference type="GO" id="GO:0016491">
    <property type="term" value="F:oxidoreductase activity"/>
    <property type="evidence" value="ECO:0007669"/>
    <property type="project" value="InterPro"/>
</dbReference>
<keyword evidence="2" id="KW-0472">Membrane</keyword>
<name>A0A975PE82_9MICC</name>
<feature type="transmembrane region" description="Helical" evidence="2">
    <location>
        <begin position="52"/>
        <end position="74"/>
    </location>
</feature>
<feature type="domain" description="FAD-binding FR-type" evidence="3">
    <location>
        <begin position="273"/>
        <end position="377"/>
    </location>
</feature>
<dbReference type="EMBL" id="CP076456">
    <property type="protein sequence ID" value="QWQ35374.1"/>
    <property type="molecule type" value="Genomic_DNA"/>
</dbReference>
<reference evidence="4" key="1">
    <citation type="submission" date="2021-06" db="EMBL/GenBank/DDBJ databases">
        <title>Novel species in genus Arthrobacter.</title>
        <authorList>
            <person name="Zhang G."/>
        </authorList>
    </citation>
    <scope>NUCLEOTIDE SEQUENCE</scope>
    <source>
        <strain evidence="4">Zg-ZUI122</strain>
    </source>
</reference>
<evidence type="ECO:0000256" key="1">
    <source>
        <dbReference type="ARBA" id="ARBA00001974"/>
    </source>
</evidence>
<dbReference type="AlphaFoldDB" id="A0A975PE82"/>
<feature type="transmembrane region" description="Helical" evidence="2">
    <location>
        <begin position="149"/>
        <end position="168"/>
    </location>
</feature>
<dbReference type="PRINTS" id="PR00410">
    <property type="entry name" value="PHEHYDRXLASE"/>
</dbReference>
<organism evidence="4 5">
    <name type="scientific">Arthrobacter sunyaminii</name>
    <dbReference type="NCBI Taxonomy" id="2816859"/>
    <lineage>
        <taxon>Bacteria</taxon>
        <taxon>Bacillati</taxon>
        <taxon>Actinomycetota</taxon>
        <taxon>Actinomycetes</taxon>
        <taxon>Micrococcales</taxon>
        <taxon>Micrococcaceae</taxon>
        <taxon>Arthrobacter</taxon>
    </lineage>
</organism>
<dbReference type="InterPro" id="IPR050415">
    <property type="entry name" value="MRET"/>
</dbReference>
<feature type="transmembrane region" description="Helical" evidence="2">
    <location>
        <begin position="175"/>
        <end position="192"/>
    </location>
</feature>
<keyword evidence="5" id="KW-1185">Reference proteome</keyword>
<feature type="transmembrane region" description="Helical" evidence="2">
    <location>
        <begin position="198"/>
        <end position="220"/>
    </location>
</feature>
<accession>A0A975PE82</accession>
<dbReference type="InterPro" id="IPR039261">
    <property type="entry name" value="FNR_nucleotide-bd"/>
</dbReference>
<dbReference type="Gene3D" id="2.40.30.10">
    <property type="entry name" value="Translation factors"/>
    <property type="match status" value="1"/>
</dbReference>
<dbReference type="InterPro" id="IPR017927">
    <property type="entry name" value="FAD-bd_FR_type"/>
</dbReference>
<feature type="transmembrane region" description="Helical" evidence="2">
    <location>
        <begin position="21"/>
        <end position="46"/>
    </location>
</feature>
<keyword evidence="2" id="KW-1133">Transmembrane helix</keyword>
<dbReference type="PANTHER" id="PTHR47354:SF5">
    <property type="entry name" value="PROTEIN RFBI"/>
    <property type="match status" value="1"/>
</dbReference>
<dbReference type="SUPFAM" id="SSF52343">
    <property type="entry name" value="Ferredoxin reductase-like, C-terminal NADP-linked domain"/>
    <property type="match status" value="1"/>
</dbReference>
<evidence type="ECO:0000313" key="5">
    <source>
        <dbReference type="Proteomes" id="UP000680588"/>
    </source>
</evidence>
<dbReference type="Proteomes" id="UP000680588">
    <property type="component" value="Chromosome"/>
</dbReference>
<dbReference type="Gene3D" id="3.40.50.80">
    <property type="entry name" value="Nucleotide-binding domain of ferredoxin-NADP reductase (FNR) module"/>
    <property type="match status" value="1"/>
</dbReference>
<evidence type="ECO:0000313" key="4">
    <source>
        <dbReference type="EMBL" id="QWQ35374.1"/>
    </source>
</evidence>
<sequence length="516" mass="54372">MSLSLSAASRRLDAFAGRWTMYRLTTLLLLAMTAWSFVLSAAGQLFYTPAELAATAATAVVSALVASRVMGLLFRTRPQTDSSIITGLLLYFLFWPTTEGSQLLTVALAAGAATASKYLLVWHGRHIFNPAAFGAAVLAVTGLNSAVWWVAAPLMLVVVLPAAVLILYRNRLLPMAGVFLLASGAIIVARFLSGGEPLTTALATLIASYPVLFFAGFMLSEPLTLPPRRVQRLLEAAVVGVLFAVPLNLGPVYMSPELALLIGNLLAFALAPRAGIRLRLRENRALTPTARELVFEPLRPLTFRPGQYVELSLPHASPDARGARRIFSLTTAPEKPDTVAVGLRATEPYSSFKSTLLKLKPGAVISGTTVAGDFLLPRDPGVPLLLMASGVGITPFMSHLRSLAARGSSGESTGGSLGRDVVLVYAASSVEELAYAAELHGMGIRVLVCTPTDPKISGWTWLGPGLPDAQALAQEVPDAARRAAYVSGSPSAVAAARAAVRGAGGRSVKTDAFLGY</sequence>
<dbReference type="PROSITE" id="PS51384">
    <property type="entry name" value="FAD_FR"/>
    <property type="match status" value="1"/>
</dbReference>
<dbReference type="PANTHER" id="PTHR47354">
    <property type="entry name" value="NADH OXIDOREDUCTASE HCR"/>
    <property type="match status" value="1"/>
</dbReference>
<comment type="cofactor">
    <cofactor evidence="1">
        <name>FAD</name>
        <dbReference type="ChEBI" id="CHEBI:57692"/>
    </cofactor>
</comment>
<keyword evidence="2" id="KW-0812">Transmembrane</keyword>
<feature type="transmembrane region" description="Helical" evidence="2">
    <location>
        <begin position="232"/>
        <end position="252"/>
    </location>
</feature>
<dbReference type="SUPFAM" id="SSF63380">
    <property type="entry name" value="Riboflavin synthase domain-like"/>
    <property type="match status" value="1"/>
</dbReference>
<dbReference type="InterPro" id="IPR017938">
    <property type="entry name" value="Riboflavin_synthase-like_b-brl"/>
</dbReference>
<evidence type="ECO:0000259" key="3">
    <source>
        <dbReference type="PROSITE" id="PS51384"/>
    </source>
</evidence>
<gene>
    <name evidence="4" type="ORF">KG104_12900</name>
</gene>
<protein>
    <submittedName>
        <fullName evidence="4">FAD-dependent oxidoreductase</fullName>
    </submittedName>
</protein>
<proteinExistence type="predicted"/>